<dbReference type="PROSITE" id="PS50222">
    <property type="entry name" value="EF_HAND_2"/>
    <property type="match status" value="2"/>
</dbReference>
<dbReference type="Gramene" id="PSS31420">
    <property type="protein sequence ID" value="PSS31420"/>
    <property type="gene ID" value="CEY00_Acc04717"/>
</dbReference>
<dbReference type="InterPro" id="IPR011992">
    <property type="entry name" value="EF-hand-dom_pair"/>
</dbReference>
<reference evidence="3 4" key="1">
    <citation type="submission" date="2017-07" db="EMBL/GenBank/DDBJ databases">
        <title>An improved, manually edited Actinidia chinensis var. chinensis (kiwifruit) genome highlights the challenges associated with draft genomes and gene prediction in plants.</title>
        <authorList>
            <person name="Pilkington S."/>
            <person name="Crowhurst R."/>
            <person name="Hilario E."/>
            <person name="Nardozza S."/>
            <person name="Fraser L."/>
            <person name="Peng Y."/>
            <person name="Gunaseelan K."/>
            <person name="Simpson R."/>
            <person name="Tahir J."/>
            <person name="Deroles S."/>
            <person name="Templeton K."/>
            <person name="Luo Z."/>
            <person name="Davy M."/>
            <person name="Cheng C."/>
            <person name="Mcneilage M."/>
            <person name="Scaglione D."/>
            <person name="Liu Y."/>
            <person name="Zhang Q."/>
            <person name="Datson P."/>
            <person name="De Silva N."/>
            <person name="Gardiner S."/>
            <person name="Bassett H."/>
            <person name="Chagne D."/>
            <person name="Mccallum J."/>
            <person name="Dzierzon H."/>
            <person name="Deng C."/>
            <person name="Wang Y.-Y."/>
            <person name="Barron N."/>
            <person name="Manako K."/>
            <person name="Bowen J."/>
            <person name="Foster T."/>
            <person name="Erridge Z."/>
            <person name="Tiffin H."/>
            <person name="Waite C."/>
            <person name="Davies K."/>
            <person name="Grierson E."/>
            <person name="Laing W."/>
            <person name="Kirk R."/>
            <person name="Chen X."/>
            <person name="Wood M."/>
            <person name="Montefiori M."/>
            <person name="Brummell D."/>
            <person name="Schwinn K."/>
            <person name="Catanach A."/>
            <person name="Fullerton C."/>
            <person name="Li D."/>
            <person name="Meiyalaghan S."/>
            <person name="Nieuwenhuizen N."/>
            <person name="Read N."/>
            <person name="Prakash R."/>
            <person name="Hunter D."/>
            <person name="Zhang H."/>
            <person name="Mckenzie M."/>
            <person name="Knabel M."/>
            <person name="Harris A."/>
            <person name="Allan A."/>
            <person name="Chen A."/>
            <person name="Janssen B."/>
            <person name="Plunkett B."/>
            <person name="Dwamena C."/>
            <person name="Voogd C."/>
            <person name="Leif D."/>
            <person name="Lafferty D."/>
            <person name="Souleyre E."/>
            <person name="Varkonyi-Gasic E."/>
            <person name="Gambi F."/>
            <person name="Hanley J."/>
            <person name="Yao J.-L."/>
            <person name="Cheung J."/>
            <person name="David K."/>
            <person name="Warren B."/>
            <person name="Marsh K."/>
            <person name="Snowden K."/>
            <person name="Lin-Wang K."/>
            <person name="Brian L."/>
            <person name="Martinez-Sanchez M."/>
            <person name="Wang M."/>
            <person name="Ileperuma N."/>
            <person name="Macnee N."/>
            <person name="Campin R."/>
            <person name="Mcatee P."/>
            <person name="Drummond R."/>
            <person name="Espley R."/>
            <person name="Ireland H."/>
            <person name="Wu R."/>
            <person name="Atkinson R."/>
            <person name="Karunairetnam S."/>
            <person name="Bulley S."/>
            <person name="Chunkath S."/>
            <person name="Hanley Z."/>
            <person name="Storey R."/>
            <person name="Thrimawithana A."/>
            <person name="Thomson S."/>
            <person name="David C."/>
            <person name="Testolin R."/>
        </authorList>
    </citation>
    <scope>NUCLEOTIDE SEQUENCE [LARGE SCALE GENOMIC DNA]</scope>
    <source>
        <strain evidence="4">cv. Red5</strain>
        <tissue evidence="3">Young leaf</tissue>
    </source>
</reference>
<feature type="domain" description="EF-hand" evidence="2">
    <location>
        <begin position="20"/>
        <end position="55"/>
    </location>
</feature>
<keyword evidence="4" id="KW-1185">Reference proteome</keyword>
<dbReference type="AlphaFoldDB" id="A0A2R6RN08"/>
<dbReference type="SMART" id="SM00054">
    <property type="entry name" value="EFh"/>
    <property type="match status" value="2"/>
</dbReference>
<organism evidence="3 4">
    <name type="scientific">Actinidia chinensis var. chinensis</name>
    <name type="common">Chinese soft-hair kiwi</name>
    <dbReference type="NCBI Taxonomy" id="1590841"/>
    <lineage>
        <taxon>Eukaryota</taxon>
        <taxon>Viridiplantae</taxon>
        <taxon>Streptophyta</taxon>
        <taxon>Embryophyta</taxon>
        <taxon>Tracheophyta</taxon>
        <taxon>Spermatophyta</taxon>
        <taxon>Magnoliopsida</taxon>
        <taxon>eudicotyledons</taxon>
        <taxon>Gunneridae</taxon>
        <taxon>Pentapetalae</taxon>
        <taxon>asterids</taxon>
        <taxon>Ericales</taxon>
        <taxon>Actinidiaceae</taxon>
        <taxon>Actinidia</taxon>
    </lineage>
</organism>
<dbReference type="OMA" id="MAFEFHI"/>
<evidence type="ECO:0000313" key="3">
    <source>
        <dbReference type="EMBL" id="PSS31420.1"/>
    </source>
</evidence>
<dbReference type="Proteomes" id="UP000241394">
    <property type="component" value="Chromosome LG4"/>
</dbReference>
<reference evidence="4" key="2">
    <citation type="journal article" date="2018" name="BMC Genomics">
        <title>A manually annotated Actinidia chinensis var. chinensis (kiwifruit) genome highlights the challenges associated with draft genomes and gene prediction in plants.</title>
        <authorList>
            <person name="Pilkington S.M."/>
            <person name="Crowhurst R."/>
            <person name="Hilario E."/>
            <person name="Nardozza S."/>
            <person name="Fraser L."/>
            <person name="Peng Y."/>
            <person name="Gunaseelan K."/>
            <person name="Simpson R."/>
            <person name="Tahir J."/>
            <person name="Deroles S.C."/>
            <person name="Templeton K."/>
            <person name="Luo Z."/>
            <person name="Davy M."/>
            <person name="Cheng C."/>
            <person name="McNeilage M."/>
            <person name="Scaglione D."/>
            <person name="Liu Y."/>
            <person name="Zhang Q."/>
            <person name="Datson P."/>
            <person name="De Silva N."/>
            <person name="Gardiner S.E."/>
            <person name="Bassett H."/>
            <person name="Chagne D."/>
            <person name="McCallum J."/>
            <person name="Dzierzon H."/>
            <person name="Deng C."/>
            <person name="Wang Y.Y."/>
            <person name="Barron L."/>
            <person name="Manako K."/>
            <person name="Bowen J."/>
            <person name="Foster T.M."/>
            <person name="Erridge Z.A."/>
            <person name="Tiffin H."/>
            <person name="Waite C.N."/>
            <person name="Davies K.M."/>
            <person name="Grierson E.P."/>
            <person name="Laing W.A."/>
            <person name="Kirk R."/>
            <person name="Chen X."/>
            <person name="Wood M."/>
            <person name="Montefiori M."/>
            <person name="Brummell D.A."/>
            <person name="Schwinn K.E."/>
            <person name="Catanach A."/>
            <person name="Fullerton C."/>
            <person name="Li D."/>
            <person name="Meiyalaghan S."/>
            <person name="Nieuwenhuizen N."/>
            <person name="Read N."/>
            <person name="Prakash R."/>
            <person name="Hunter D."/>
            <person name="Zhang H."/>
            <person name="McKenzie M."/>
            <person name="Knabel M."/>
            <person name="Harris A."/>
            <person name="Allan A.C."/>
            <person name="Gleave A."/>
            <person name="Chen A."/>
            <person name="Janssen B.J."/>
            <person name="Plunkett B."/>
            <person name="Ampomah-Dwamena C."/>
            <person name="Voogd C."/>
            <person name="Leif D."/>
            <person name="Lafferty D."/>
            <person name="Souleyre E.J.F."/>
            <person name="Varkonyi-Gasic E."/>
            <person name="Gambi F."/>
            <person name="Hanley J."/>
            <person name="Yao J.L."/>
            <person name="Cheung J."/>
            <person name="David K.M."/>
            <person name="Warren B."/>
            <person name="Marsh K."/>
            <person name="Snowden K.C."/>
            <person name="Lin-Wang K."/>
            <person name="Brian L."/>
            <person name="Martinez-Sanchez M."/>
            <person name="Wang M."/>
            <person name="Ileperuma N."/>
            <person name="Macnee N."/>
            <person name="Campin R."/>
            <person name="McAtee P."/>
            <person name="Drummond R.S.M."/>
            <person name="Espley R.V."/>
            <person name="Ireland H.S."/>
            <person name="Wu R."/>
            <person name="Atkinson R.G."/>
            <person name="Karunairetnam S."/>
            <person name="Bulley S."/>
            <person name="Chunkath S."/>
            <person name="Hanley Z."/>
            <person name="Storey R."/>
            <person name="Thrimawithana A.H."/>
            <person name="Thomson S."/>
            <person name="David C."/>
            <person name="Testolin R."/>
            <person name="Huang H."/>
            <person name="Hellens R.P."/>
            <person name="Schaffer R.J."/>
        </authorList>
    </citation>
    <scope>NUCLEOTIDE SEQUENCE [LARGE SCALE GENOMIC DNA]</scope>
    <source>
        <strain evidence="4">cv. Red5</strain>
    </source>
</reference>
<evidence type="ECO:0000259" key="2">
    <source>
        <dbReference type="PROSITE" id="PS50222"/>
    </source>
</evidence>
<dbReference type="STRING" id="1590841.A0A2R6RN08"/>
<evidence type="ECO:0000313" key="4">
    <source>
        <dbReference type="Proteomes" id="UP000241394"/>
    </source>
</evidence>
<dbReference type="InParanoid" id="A0A2R6RN08"/>
<protein>
    <submittedName>
        <fullName evidence="3">Calcium-binding protein CML28</fullName>
    </submittedName>
</protein>
<dbReference type="GO" id="GO:0005509">
    <property type="term" value="F:calcium ion binding"/>
    <property type="evidence" value="ECO:0007669"/>
    <property type="project" value="InterPro"/>
</dbReference>
<dbReference type="PROSITE" id="PS00018">
    <property type="entry name" value="EF_HAND_1"/>
    <property type="match status" value="2"/>
</dbReference>
<name>A0A2R6RN08_ACTCC</name>
<keyword evidence="1" id="KW-0106">Calcium</keyword>
<dbReference type="Pfam" id="PF13499">
    <property type="entry name" value="EF-hand_7"/>
    <property type="match status" value="1"/>
</dbReference>
<evidence type="ECO:0000256" key="1">
    <source>
        <dbReference type="ARBA" id="ARBA00022837"/>
    </source>
</evidence>
<dbReference type="Gene3D" id="1.10.238.10">
    <property type="entry name" value="EF-hand"/>
    <property type="match status" value="1"/>
</dbReference>
<accession>A0A2R6RN08</accession>
<dbReference type="SUPFAM" id="SSF47473">
    <property type="entry name" value="EF-hand"/>
    <property type="match status" value="1"/>
</dbReference>
<sequence length="96" mass="10880">MTLTDRVMRHSVPKSVNVPLAEDQLKAIFKKHDRNGDGRLCWKEMRGAFKELGAYIPELRAWLALRNADANGDGFINEEEMNGLVKYAVQLGYTVT</sequence>
<dbReference type="InterPro" id="IPR002048">
    <property type="entry name" value="EF_hand_dom"/>
</dbReference>
<dbReference type="CDD" id="cd00051">
    <property type="entry name" value="EFh"/>
    <property type="match status" value="1"/>
</dbReference>
<dbReference type="OrthoDB" id="26525at2759"/>
<feature type="domain" description="EF-hand" evidence="2">
    <location>
        <begin position="56"/>
        <end position="91"/>
    </location>
</feature>
<gene>
    <name evidence="3" type="ORF">CEY00_Acc04717</name>
</gene>
<dbReference type="EMBL" id="NKQK01000004">
    <property type="protein sequence ID" value="PSS31420.1"/>
    <property type="molecule type" value="Genomic_DNA"/>
</dbReference>
<dbReference type="InterPro" id="IPR018247">
    <property type="entry name" value="EF_Hand_1_Ca_BS"/>
</dbReference>
<comment type="caution">
    <text evidence="3">The sequence shown here is derived from an EMBL/GenBank/DDBJ whole genome shotgun (WGS) entry which is preliminary data.</text>
</comment>
<proteinExistence type="predicted"/>